<reference evidence="1" key="1">
    <citation type="journal article" date="2019" name="bioRxiv">
        <title>The Genome of the Zebra Mussel, Dreissena polymorpha: A Resource for Invasive Species Research.</title>
        <authorList>
            <person name="McCartney M.A."/>
            <person name="Auch B."/>
            <person name="Kono T."/>
            <person name="Mallez S."/>
            <person name="Zhang Y."/>
            <person name="Obille A."/>
            <person name="Becker A."/>
            <person name="Abrahante J.E."/>
            <person name="Garbe J."/>
            <person name="Badalamenti J.P."/>
            <person name="Herman A."/>
            <person name="Mangelson H."/>
            <person name="Liachko I."/>
            <person name="Sullivan S."/>
            <person name="Sone E.D."/>
            <person name="Koren S."/>
            <person name="Silverstein K.A.T."/>
            <person name="Beckman K.B."/>
            <person name="Gohl D.M."/>
        </authorList>
    </citation>
    <scope>NUCLEOTIDE SEQUENCE</scope>
    <source>
        <strain evidence="1">Duluth1</strain>
        <tissue evidence="1">Whole animal</tissue>
    </source>
</reference>
<protein>
    <submittedName>
        <fullName evidence="1">Uncharacterized protein</fullName>
    </submittedName>
</protein>
<accession>A0A9D4CLJ2</accession>
<dbReference type="AlphaFoldDB" id="A0A9D4CLJ2"/>
<proteinExistence type="predicted"/>
<dbReference type="Proteomes" id="UP000828390">
    <property type="component" value="Unassembled WGS sequence"/>
</dbReference>
<name>A0A9D4CLJ2_DREPO</name>
<evidence type="ECO:0000313" key="2">
    <source>
        <dbReference type="Proteomes" id="UP000828390"/>
    </source>
</evidence>
<organism evidence="1 2">
    <name type="scientific">Dreissena polymorpha</name>
    <name type="common">Zebra mussel</name>
    <name type="synonym">Mytilus polymorpha</name>
    <dbReference type="NCBI Taxonomy" id="45954"/>
    <lineage>
        <taxon>Eukaryota</taxon>
        <taxon>Metazoa</taxon>
        <taxon>Spiralia</taxon>
        <taxon>Lophotrochozoa</taxon>
        <taxon>Mollusca</taxon>
        <taxon>Bivalvia</taxon>
        <taxon>Autobranchia</taxon>
        <taxon>Heteroconchia</taxon>
        <taxon>Euheterodonta</taxon>
        <taxon>Imparidentia</taxon>
        <taxon>Neoheterodontei</taxon>
        <taxon>Myida</taxon>
        <taxon>Dreissenoidea</taxon>
        <taxon>Dreissenidae</taxon>
        <taxon>Dreissena</taxon>
    </lineage>
</organism>
<reference evidence="1" key="2">
    <citation type="submission" date="2020-11" db="EMBL/GenBank/DDBJ databases">
        <authorList>
            <person name="McCartney M.A."/>
            <person name="Auch B."/>
            <person name="Kono T."/>
            <person name="Mallez S."/>
            <person name="Becker A."/>
            <person name="Gohl D.M."/>
            <person name="Silverstein K.A.T."/>
            <person name="Koren S."/>
            <person name="Bechman K.B."/>
            <person name="Herman A."/>
            <person name="Abrahante J.E."/>
            <person name="Garbe J."/>
        </authorList>
    </citation>
    <scope>NUCLEOTIDE SEQUENCE</scope>
    <source>
        <strain evidence="1">Duluth1</strain>
        <tissue evidence="1">Whole animal</tissue>
    </source>
</reference>
<evidence type="ECO:0000313" key="1">
    <source>
        <dbReference type="EMBL" id="KAH3726366.1"/>
    </source>
</evidence>
<gene>
    <name evidence="1" type="ORF">DPMN_052228</name>
</gene>
<comment type="caution">
    <text evidence="1">The sequence shown here is derived from an EMBL/GenBank/DDBJ whole genome shotgun (WGS) entry which is preliminary data.</text>
</comment>
<sequence length="90" mass="9995">MSMSELARHSPQLDIRMSNVDASASFTHLRQRTIANNKSVGGTGLFILLNCSTLDVSLEDYFLVGVYSTGVVTDLKLAWTYFRMAVFDVT</sequence>
<keyword evidence="2" id="KW-1185">Reference proteome</keyword>
<dbReference type="EMBL" id="JAIWYP010000012">
    <property type="protein sequence ID" value="KAH3726366.1"/>
    <property type="molecule type" value="Genomic_DNA"/>
</dbReference>